<reference evidence="1" key="1">
    <citation type="submission" date="2014-09" db="EMBL/GenBank/DDBJ databases">
        <authorList>
            <person name="Magalhaes I.L.F."/>
            <person name="Oliveira U."/>
            <person name="Santos F.R."/>
            <person name="Vidigal T.H.D.A."/>
            <person name="Brescovit A.D."/>
            <person name="Santos A.J."/>
        </authorList>
    </citation>
    <scope>NUCLEOTIDE SEQUENCE</scope>
    <source>
        <tissue evidence="1">Shoot tissue taken approximately 20 cm above the soil surface</tissue>
    </source>
</reference>
<organism evidence="1">
    <name type="scientific">Arundo donax</name>
    <name type="common">Giant reed</name>
    <name type="synonym">Donax arundinaceus</name>
    <dbReference type="NCBI Taxonomy" id="35708"/>
    <lineage>
        <taxon>Eukaryota</taxon>
        <taxon>Viridiplantae</taxon>
        <taxon>Streptophyta</taxon>
        <taxon>Embryophyta</taxon>
        <taxon>Tracheophyta</taxon>
        <taxon>Spermatophyta</taxon>
        <taxon>Magnoliopsida</taxon>
        <taxon>Liliopsida</taxon>
        <taxon>Poales</taxon>
        <taxon>Poaceae</taxon>
        <taxon>PACMAD clade</taxon>
        <taxon>Arundinoideae</taxon>
        <taxon>Arundineae</taxon>
        <taxon>Arundo</taxon>
    </lineage>
</organism>
<protein>
    <submittedName>
        <fullName evidence="1">Uncharacterized protein</fullName>
    </submittedName>
</protein>
<evidence type="ECO:0000313" key="1">
    <source>
        <dbReference type="EMBL" id="JAE09538.1"/>
    </source>
</evidence>
<sequence>MPCVGVLYLPFPLITTPGNEICQHGDIQQHNSAKKRIAEIFRGLQ</sequence>
<proteinExistence type="predicted"/>
<reference evidence="1" key="2">
    <citation type="journal article" date="2015" name="Data Brief">
        <title>Shoot transcriptome of the giant reed, Arundo donax.</title>
        <authorList>
            <person name="Barrero R.A."/>
            <person name="Guerrero F.D."/>
            <person name="Moolhuijzen P."/>
            <person name="Goolsby J.A."/>
            <person name="Tidwell J."/>
            <person name="Bellgard S.E."/>
            <person name="Bellgard M.I."/>
        </authorList>
    </citation>
    <scope>NUCLEOTIDE SEQUENCE</scope>
    <source>
        <tissue evidence="1">Shoot tissue taken approximately 20 cm above the soil surface</tissue>
    </source>
</reference>
<dbReference type="AlphaFoldDB" id="A0A0A9FMI7"/>
<name>A0A0A9FMI7_ARUDO</name>
<accession>A0A0A9FMI7</accession>
<dbReference type="EMBL" id="GBRH01188358">
    <property type="protein sequence ID" value="JAE09538.1"/>
    <property type="molecule type" value="Transcribed_RNA"/>
</dbReference>